<feature type="transmembrane region" description="Helical" evidence="2">
    <location>
        <begin position="197"/>
        <end position="218"/>
    </location>
</feature>
<dbReference type="GO" id="GO:0016020">
    <property type="term" value="C:membrane"/>
    <property type="evidence" value="ECO:0007669"/>
    <property type="project" value="UniProtKB-SubCell"/>
</dbReference>
<keyword evidence="2" id="KW-0812">Transmembrane</keyword>
<proteinExistence type="predicted"/>
<comment type="caution">
    <text evidence="3">The sequence shown here is derived from an EMBL/GenBank/DDBJ whole genome shotgun (WGS) entry which is preliminary data.</text>
</comment>
<evidence type="ECO:0000313" key="3">
    <source>
        <dbReference type="EMBL" id="KAG5180678.1"/>
    </source>
</evidence>
<keyword evidence="2" id="KW-1133">Transmembrane helix</keyword>
<gene>
    <name evidence="3" type="ORF">JKP88DRAFT_323381</name>
</gene>
<feature type="transmembrane region" description="Helical" evidence="2">
    <location>
        <begin position="125"/>
        <end position="144"/>
    </location>
</feature>
<feature type="transmembrane region" description="Helical" evidence="2">
    <location>
        <begin position="388"/>
        <end position="409"/>
    </location>
</feature>
<organism evidence="3 4">
    <name type="scientific">Tribonema minus</name>
    <dbReference type="NCBI Taxonomy" id="303371"/>
    <lineage>
        <taxon>Eukaryota</taxon>
        <taxon>Sar</taxon>
        <taxon>Stramenopiles</taxon>
        <taxon>Ochrophyta</taxon>
        <taxon>PX clade</taxon>
        <taxon>Xanthophyceae</taxon>
        <taxon>Tribonematales</taxon>
        <taxon>Tribonemataceae</taxon>
        <taxon>Tribonema</taxon>
    </lineage>
</organism>
<feature type="transmembrane region" description="Helical" evidence="2">
    <location>
        <begin position="346"/>
        <end position="372"/>
    </location>
</feature>
<keyword evidence="2" id="KW-0472">Membrane</keyword>
<feature type="transmembrane region" description="Helical" evidence="2">
    <location>
        <begin position="84"/>
        <end position="104"/>
    </location>
</feature>
<dbReference type="EMBL" id="JAFCMP010000368">
    <property type="protein sequence ID" value="KAG5180678.1"/>
    <property type="molecule type" value="Genomic_DNA"/>
</dbReference>
<reference evidence="3" key="1">
    <citation type="submission" date="2021-02" db="EMBL/GenBank/DDBJ databases">
        <title>First Annotated Genome of the Yellow-green Alga Tribonema minus.</title>
        <authorList>
            <person name="Mahan K.M."/>
        </authorList>
    </citation>
    <scope>NUCLEOTIDE SEQUENCE</scope>
    <source>
        <strain evidence="3">UTEX B ZZ1240</strain>
    </source>
</reference>
<sequence length="632" mass="64736">MEAPAEVAAPETEKEDGADISAVLGPPYSRDLELWKQLCYALLFGVILSFIGLAFLNIIEETPKQWMGSSYDSYTAVGFMDGKWWWLGVTTGCATVVGCLRAAFMMEDPPGFVHEIKTQQADYRRAPLVILTSAISLAGGASLGPEAGMGAVGGAVGAFISDSTILLGPEAGVGAVGGAMGAFISDRVRMPAAERRFNVLAGIAAAFGALMPAAYLGVTIVLELLNWAIDPQDRLSNLVVRMTLSSTAAYWIFTALEDRTFLELSALPAAAYDDYDYQNCTAAYWIFTALEDRTFLELSALPAAAYDDYDYQNWYLAAAVPLGVAAAALTFSTVVLIAIFKRVGALYLAAAVPLGVVAAALTFATVVLIAIFKRAGAAARARGRGATIIYAASTGLIYGIIGVCLPLTLTSGSAQLSVVTQHAAALGKGVLAATLCAKAATLALCLSSGMVGGFVFPLIFMALMRLFVFPLIFIGTTAGALTHLLIPGLPLLLTTSTMMAAVPCALVPAPLSLALLVAQGMVLGARDTQPVIVAVWSAHMTLAGSGVIGALLRRRRARAAVMAAAAAARSSGGGGSSAQHGPATAAAAAAARSSGAAAGGSGGNSAQHGPASVADGPDATALPEQFAAVNAA</sequence>
<evidence type="ECO:0008006" key="5">
    <source>
        <dbReference type="Google" id="ProtNLM"/>
    </source>
</evidence>
<dbReference type="AlphaFoldDB" id="A0A835Z1S9"/>
<protein>
    <recommendedName>
        <fullName evidence="5">Chloride channel protein</fullName>
    </recommendedName>
</protein>
<dbReference type="PANTHER" id="PTHR43427">
    <property type="entry name" value="CHLORIDE CHANNEL PROTEIN CLC-E"/>
    <property type="match status" value="1"/>
</dbReference>
<dbReference type="OrthoDB" id="514608at2759"/>
<dbReference type="Gene3D" id="1.10.3080.10">
    <property type="entry name" value="Clc chloride channel"/>
    <property type="match status" value="1"/>
</dbReference>
<feature type="transmembrane region" description="Helical" evidence="2">
    <location>
        <begin position="530"/>
        <end position="552"/>
    </location>
</feature>
<feature type="transmembrane region" description="Helical" evidence="2">
    <location>
        <begin position="38"/>
        <end position="59"/>
    </location>
</feature>
<evidence type="ECO:0000313" key="4">
    <source>
        <dbReference type="Proteomes" id="UP000664859"/>
    </source>
</evidence>
<feature type="transmembrane region" description="Helical" evidence="2">
    <location>
        <begin position="429"/>
        <end position="459"/>
    </location>
</feature>
<evidence type="ECO:0000256" key="2">
    <source>
        <dbReference type="SAM" id="Phobius"/>
    </source>
</evidence>
<dbReference type="InterPro" id="IPR050368">
    <property type="entry name" value="ClC-type_chloride_channel"/>
</dbReference>
<feature type="transmembrane region" description="Helical" evidence="2">
    <location>
        <begin position="466"/>
        <end position="486"/>
    </location>
</feature>
<feature type="region of interest" description="Disordered" evidence="1">
    <location>
        <begin position="595"/>
        <end position="620"/>
    </location>
</feature>
<accession>A0A835Z1S9</accession>
<keyword evidence="4" id="KW-1185">Reference proteome</keyword>
<dbReference type="Proteomes" id="UP000664859">
    <property type="component" value="Unassembled WGS sequence"/>
</dbReference>
<feature type="transmembrane region" description="Helical" evidence="2">
    <location>
        <begin position="314"/>
        <end position="340"/>
    </location>
</feature>
<name>A0A835Z1S9_9STRA</name>
<dbReference type="SUPFAM" id="SSF81340">
    <property type="entry name" value="Clc chloride channel"/>
    <property type="match status" value="1"/>
</dbReference>
<dbReference type="InterPro" id="IPR014743">
    <property type="entry name" value="Cl-channel_core"/>
</dbReference>
<dbReference type="PANTHER" id="PTHR43427:SF12">
    <property type="entry name" value="CHLORIDE TRANSPORTER"/>
    <property type="match status" value="1"/>
</dbReference>
<evidence type="ECO:0000256" key="1">
    <source>
        <dbReference type="SAM" id="MobiDB-lite"/>
    </source>
</evidence>
<feature type="transmembrane region" description="Helical" evidence="2">
    <location>
        <begin position="164"/>
        <end position="185"/>
    </location>
</feature>
<dbReference type="GO" id="GO:0015108">
    <property type="term" value="F:chloride transmembrane transporter activity"/>
    <property type="evidence" value="ECO:0007669"/>
    <property type="project" value="InterPro"/>
</dbReference>
<feature type="transmembrane region" description="Helical" evidence="2">
    <location>
        <begin position="498"/>
        <end position="518"/>
    </location>
</feature>